<evidence type="ECO:0000259" key="1">
    <source>
        <dbReference type="Pfam" id="PF07866"/>
    </source>
</evidence>
<comment type="caution">
    <text evidence="2">The sequence shown here is derived from an EMBL/GenBank/DDBJ whole genome shotgun (WGS) entry which is preliminary data.</text>
</comment>
<dbReference type="Proteomes" id="UP000324162">
    <property type="component" value="Unassembled WGS sequence"/>
</dbReference>
<sequence length="79" mass="8949">MTTAIKPLSLKPGIYQHYKGPQYKVIHVATHSETEEHLVIYQALYGEFGIWARPLSMFLETVEKDGKTIPRFAYIGPAA</sequence>
<feature type="domain" description="DUF1653" evidence="1">
    <location>
        <begin position="13"/>
        <end position="74"/>
    </location>
</feature>
<dbReference type="EMBL" id="SEUK01000056">
    <property type="protein sequence ID" value="KAA1156253.1"/>
    <property type="molecule type" value="Genomic_DNA"/>
</dbReference>
<evidence type="ECO:0000313" key="3">
    <source>
        <dbReference type="Proteomes" id="UP000324162"/>
    </source>
</evidence>
<accession>A0AB73BAQ6</accession>
<dbReference type="Pfam" id="PF07866">
    <property type="entry name" value="DUF1653"/>
    <property type="match status" value="1"/>
</dbReference>
<reference evidence="2 3" key="1">
    <citation type="submission" date="2019-01" db="EMBL/GenBank/DDBJ databases">
        <title>Genome sequences of marine Pseudoalteromonas species.</title>
        <authorList>
            <person name="Boraston A.B."/>
            <person name="Hehemann J.-H."/>
            <person name="Vickers C.J."/>
            <person name="Salama-Alber O."/>
            <person name="Abe K."/>
            <person name="Hettle A.J."/>
        </authorList>
    </citation>
    <scope>NUCLEOTIDE SEQUENCE [LARGE SCALE GENOMIC DNA]</scope>
    <source>
        <strain evidence="2 3">PS42</strain>
    </source>
</reference>
<dbReference type="InterPro" id="IPR037135">
    <property type="entry name" value="DUF1653-like_dom_sf"/>
</dbReference>
<evidence type="ECO:0000313" key="2">
    <source>
        <dbReference type="EMBL" id="KAA1156253.1"/>
    </source>
</evidence>
<protein>
    <submittedName>
        <fullName evidence="2">DUF1653 domain-containing protein</fullName>
    </submittedName>
</protein>
<proteinExistence type="predicted"/>
<gene>
    <name evidence="2" type="ORF">EU508_19395</name>
</gene>
<organism evidence="2 3">
    <name type="scientific">Pseudoalteromonas fuliginea</name>
    <dbReference type="NCBI Taxonomy" id="1872678"/>
    <lineage>
        <taxon>Bacteria</taxon>
        <taxon>Pseudomonadati</taxon>
        <taxon>Pseudomonadota</taxon>
        <taxon>Gammaproteobacteria</taxon>
        <taxon>Alteromonadales</taxon>
        <taxon>Pseudoalteromonadaceae</taxon>
        <taxon>Pseudoalteromonas</taxon>
    </lineage>
</organism>
<dbReference type="AlphaFoldDB" id="A0AB73BAQ6"/>
<dbReference type="Gene3D" id="2.30.30.320">
    <property type="entry name" value="DUF1653-like domain"/>
    <property type="match status" value="1"/>
</dbReference>
<name>A0AB73BAQ6_9GAMM</name>
<dbReference type="RefSeq" id="WP_149615251.1">
    <property type="nucleotide sequence ID" value="NZ_SEUK01000056.1"/>
</dbReference>
<dbReference type="InterPro" id="IPR023387">
    <property type="entry name" value="DUF1653-like_dom"/>
</dbReference>